<dbReference type="Pfam" id="PF07883">
    <property type="entry name" value="Cupin_2"/>
    <property type="match status" value="1"/>
</dbReference>
<dbReference type="SUPFAM" id="SSF47413">
    <property type="entry name" value="lambda repressor-like DNA-binding domains"/>
    <property type="match status" value="1"/>
</dbReference>
<dbReference type="PANTHER" id="PTHR46797">
    <property type="entry name" value="HTH-TYPE TRANSCRIPTIONAL REGULATOR"/>
    <property type="match status" value="1"/>
</dbReference>
<dbReference type="Pfam" id="PF01381">
    <property type="entry name" value="HTH_3"/>
    <property type="match status" value="1"/>
</dbReference>
<organism evidence="3 4">
    <name type="scientific">Albidovulum litorale</name>
    <dbReference type="NCBI Taxonomy" id="2984134"/>
    <lineage>
        <taxon>Bacteria</taxon>
        <taxon>Pseudomonadati</taxon>
        <taxon>Pseudomonadota</taxon>
        <taxon>Alphaproteobacteria</taxon>
        <taxon>Rhodobacterales</taxon>
        <taxon>Paracoccaceae</taxon>
        <taxon>Albidovulum</taxon>
    </lineage>
</organism>
<dbReference type="InterPro" id="IPR014710">
    <property type="entry name" value="RmlC-like_jellyroll"/>
</dbReference>
<sequence length="205" mass="21804">MTDSEDAPEEIVAFQDPLGIGGAVALALRRQRIAAGLAIRDLGRASGVSSAMISRIENAQVSPSLSTLEALAKALSVPVISFFQHTIQTADIHFVKAGEGVAAKRFAPDHVHDYRLLAKFADNALTFSAARVTLRREDDGTHPVYFGRGYVFLTVVEGACIYSCGGTEYEVGTGDSLSFDAQLRHGVTSVRTESVTFVTVSATPA</sequence>
<dbReference type="EMBL" id="JAOWKZ010000003">
    <property type="protein sequence ID" value="MCV2873495.1"/>
    <property type="molecule type" value="Genomic_DNA"/>
</dbReference>
<dbReference type="RefSeq" id="WP_263740701.1">
    <property type="nucleotide sequence ID" value="NZ_JAOWKZ010000003.1"/>
</dbReference>
<proteinExistence type="predicted"/>
<dbReference type="InterPro" id="IPR013096">
    <property type="entry name" value="Cupin_2"/>
</dbReference>
<comment type="caution">
    <text evidence="3">The sequence shown here is derived from an EMBL/GenBank/DDBJ whole genome shotgun (WGS) entry which is preliminary data.</text>
</comment>
<dbReference type="PANTHER" id="PTHR46797:SF1">
    <property type="entry name" value="METHYLPHOSPHONATE SYNTHASE"/>
    <property type="match status" value="1"/>
</dbReference>
<dbReference type="InterPro" id="IPR001387">
    <property type="entry name" value="Cro/C1-type_HTH"/>
</dbReference>
<dbReference type="SMART" id="SM00530">
    <property type="entry name" value="HTH_XRE"/>
    <property type="match status" value="1"/>
</dbReference>
<evidence type="ECO:0000259" key="2">
    <source>
        <dbReference type="PROSITE" id="PS50943"/>
    </source>
</evidence>
<dbReference type="SUPFAM" id="SSF51182">
    <property type="entry name" value="RmlC-like cupins"/>
    <property type="match status" value="1"/>
</dbReference>
<dbReference type="Proteomes" id="UP001652564">
    <property type="component" value="Unassembled WGS sequence"/>
</dbReference>
<evidence type="ECO:0000313" key="3">
    <source>
        <dbReference type="EMBL" id="MCV2873495.1"/>
    </source>
</evidence>
<evidence type="ECO:0000313" key="4">
    <source>
        <dbReference type="Proteomes" id="UP001652564"/>
    </source>
</evidence>
<keyword evidence="4" id="KW-1185">Reference proteome</keyword>
<dbReference type="CDD" id="cd00093">
    <property type="entry name" value="HTH_XRE"/>
    <property type="match status" value="1"/>
</dbReference>
<dbReference type="InterPro" id="IPR050807">
    <property type="entry name" value="TransReg_Diox_bact_type"/>
</dbReference>
<dbReference type="Gene3D" id="1.10.260.40">
    <property type="entry name" value="lambda repressor-like DNA-binding domains"/>
    <property type="match status" value="1"/>
</dbReference>
<keyword evidence="1" id="KW-0238">DNA-binding</keyword>
<gene>
    <name evidence="3" type="ORF">OEZ71_14435</name>
</gene>
<reference evidence="3 4" key="1">
    <citation type="submission" date="2022-10" db="EMBL/GenBank/DDBJ databases">
        <title>Defluviimonas sp. nov., isolated from ocean surface sediments.</title>
        <authorList>
            <person name="He W."/>
            <person name="Wang L."/>
            <person name="Zhang D.-F."/>
        </authorList>
    </citation>
    <scope>NUCLEOTIDE SEQUENCE [LARGE SCALE GENOMIC DNA]</scope>
    <source>
        <strain evidence="3 4">WL0050</strain>
    </source>
</reference>
<feature type="domain" description="HTH cro/C1-type" evidence="2">
    <location>
        <begin position="28"/>
        <end position="82"/>
    </location>
</feature>
<evidence type="ECO:0000256" key="1">
    <source>
        <dbReference type="ARBA" id="ARBA00023125"/>
    </source>
</evidence>
<dbReference type="InterPro" id="IPR011051">
    <property type="entry name" value="RmlC_Cupin_sf"/>
</dbReference>
<dbReference type="Gene3D" id="2.60.120.10">
    <property type="entry name" value="Jelly Rolls"/>
    <property type="match status" value="1"/>
</dbReference>
<protein>
    <submittedName>
        <fullName evidence="3">Helix-turn-helix domain-containing protein</fullName>
    </submittedName>
</protein>
<name>A0ABT2ZQQ6_9RHOB</name>
<accession>A0ABT2ZQQ6</accession>
<dbReference type="InterPro" id="IPR010982">
    <property type="entry name" value="Lambda_DNA-bd_dom_sf"/>
</dbReference>
<dbReference type="PROSITE" id="PS50943">
    <property type="entry name" value="HTH_CROC1"/>
    <property type="match status" value="1"/>
</dbReference>